<gene>
    <name evidence="2" type="ORF">ABAZ39_11880</name>
</gene>
<dbReference type="InterPro" id="IPR053136">
    <property type="entry name" value="UTP_pyrophosphatase-like"/>
</dbReference>
<feature type="domain" description="YgjP-like metallopeptidase" evidence="1">
    <location>
        <begin position="2"/>
        <end position="80"/>
    </location>
</feature>
<organism evidence="2 3">
    <name type="scientific">Azospirillum argentinense</name>
    <dbReference type="NCBI Taxonomy" id="2970906"/>
    <lineage>
        <taxon>Bacteria</taxon>
        <taxon>Pseudomonadati</taxon>
        <taxon>Pseudomonadota</taxon>
        <taxon>Alphaproteobacteria</taxon>
        <taxon>Rhodospirillales</taxon>
        <taxon>Azospirillaceae</taxon>
        <taxon>Azospirillum</taxon>
    </lineage>
</organism>
<evidence type="ECO:0000313" key="3">
    <source>
        <dbReference type="Proteomes" id="UP000027186"/>
    </source>
</evidence>
<dbReference type="InterPro" id="IPR002725">
    <property type="entry name" value="YgjP-like_metallopeptidase"/>
</dbReference>
<proteinExistence type="predicted"/>
<dbReference type="PANTHER" id="PTHR30399:SF1">
    <property type="entry name" value="UTP PYROPHOSPHATASE"/>
    <property type="match status" value="1"/>
</dbReference>
<dbReference type="KEGG" id="abq:ABAZ39_11880"/>
<protein>
    <recommendedName>
        <fullName evidence="1">YgjP-like metallopeptidase domain-containing protein</fullName>
    </recommendedName>
</protein>
<dbReference type="PANTHER" id="PTHR30399">
    <property type="entry name" value="UNCHARACTERIZED PROTEIN YGJP"/>
    <property type="match status" value="1"/>
</dbReference>
<evidence type="ECO:0000313" key="2">
    <source>
        <dbReference type="EMBL" id="AIB12675.1"/>
    </source>
</evidence>
<name>A0A060DIR9_9PROT</name>
<dbReference type="AlphaFoldDB" id="A0A060DIR9"/>
<dbReference type="EMBL" id="CP007793">
    <property type="protein sequence ID" value="AIB12675.1"/>
    <property type="molecule type" value="Genomic_DNA"/>
</dbReference>
<sequence>MAWALRLRVNPKIIRVQEMRRKWGSCSSSGIVTLALDLMEQDDSFQDYVIVHELLHLRFPTHGKMFKALMTAHVPGWRKHDINR</sequence>
<dbReference type="Gene3D" id="3.30.2010.10">
    <property type="entry name" value="Metalloproteases ('zincins'), catalytic domain"/>
    <property type="match status" value="1"/>
</dbReference>
<reference evidence="2 3" key="1">
    <citation type="journal article" date="2014" name="Genome Announc.">
        <title>Complete Genome Sequence of the Model Rhizosphere Strain Azospirillum brasilense Az39, Successfully Applied in Agriculture.</title>
        <authorList>
            <person name="Rivera D."/>
            <person name="Revale S."/>
            <person name="Molina R."/>
            <person name="Gualpa J."/>
            <person name="Puente M."/>
            <person name="Maroniche G."/>
            <person name="Paris G."/>
            <person name="Baker D."/>
            <person name="Clavijo B."/>
            <person name="McLay K."/>
            <person name="Spaepen S."/>
            <person name="Perticari A."/>
            <person name="Vazquez M."/>
            <person name="Wisniewski-Dye F."/>
            <person name="Watkins C."/>
            <person name="Martinez-Abarca F."/>
            <person name="Vanderleyden J."/>
            <person name="Cassan F."/>
        </authorList>
    </citation>
    <scope>NUCLEOTIDE SEQUENCE [LARGE SCALE GENOMIC DNA]</scope>
    <source>
        <strain evidence="2 3">Az39</strain>
    </source>
</reference>
<dbReference type="CDD" id="cd07344">
    <property type="entry name" value="M48_yhfN_like"/>
    <property type="match status" value="1"/>
</dbReference>
<evidence type="ECO:0000259" key="1">
    <source>
        <dbReference type="Pfam" id="PF01863"/>
    </source>
</evidence>
<dbReference type="Pfam" id="PF01863">
    <property type="entry name" value="YgjP-like"/>
    <property type="match status" value="1"/>
</dbReference>
<accession>A0A060DIR9</accession>
<dbReference type="Proteomes" id="UP000027186">
    <property type="component" value="Chromosome"/>
</dbReference>